<keyword evidence="2" id="KW-0812">Transmembrane</keyword>
<gene>
    <name evidence="3" type="ORF">SAMN05216227_102442</name>
</gene>
<dbReference type="RefSeq" id="WP_050520450.1">
    <property type="nucleotide sequence ID" value="NZ_FOCO01000024.1"/>
</dbReference>
<dbReference type="AlphaFoldDB" id="A0A1H8JCJ1"/>
<organism evidence="3 4">
    <name type="scientific">Pseudorhodobacter antarcticus</name>
    <dbReference type="NCBI Taxonomy" id="1077947"/>
    <lineage>
        <taxon>Bacteria</taxon>
        <taxon>Pseudomonadati</taxon>
        <taxon>Pseudomonadota</taxon>
        <taxon>Alphaproteobacteria</taxon>
        <taxon>Rhodobacterales</taxon>
        <taxon>Paracoccaceae</taxon>
        <taxon>Pseudorhodobacter</taxon>
    </lineage>
</organism>
<dbReference type="OrthoDB" id="9998748at2"/>
<keyword evidence="2" id="KW-0472">Membrane</keyword>
<feature type="transmembrane region" description="Helical" evidence="2">
    <location>
        <begin position="70"/>
        <end position="92"/>
    </location>
</feature>
<protein>
    <submittedName>
        <fullName evidence="3">Uncharacterized protein</fullName>
    </submittedName>
</protein>
<feature type="compositionally biased region" description="Low complexity" evidence="1">
    <location>
        <begin position="105"/>
        <end position="119"/>
    </location>
</feature>
<sequence>MMGAGQAVLIWVIASGLACILLLCWAVITGLGAGLADKRHRILAFALLAVTAVLAVLPTGVSHLRHAVPLPFSVTLFLGASLCLFAAIAVLFKLRRIPPDKTGAKTDATPPGTTPANTPIKTPTKTSADLGIAACLNLWLALLMLLTPLPYL</sequence>
<keyword evidence="2" id="KW-1133">Transmembrane helix</keyword>
<feature type="transmembrane region" description="Helical" evidence="2">
    <location>
        <begin position="42"/>
        <end position="64"/>
    </location>
</feature>
<feature type="transmembrane region" description="Helical" evidence="2">
    <location>
        <begin position="6"/>
        <end position="35"/>
    </location>
</feature>
<reference evidence="3 4" key="1">
    <citation type="submission" date="2016-10" db="EMBL/GenBank/DDBJ databases">
        <authorList>
            <person name="de Groot N.N."/>
        </authorList>
    </citation>
    <scope>NUCLEOTIDE SEQUENCE [LARGE SCALE GENOMIC DNA]</scope>
    <source>
        <strain evidence="3 4">CGMCC 1.10836</strain>
    </source>
</reference>
<evidence type="ECO:0000256" key="1">
    <source>
        <dbReference type="SAM" id="MobiDB-lite"/>
    </source>
</evidence>
<dbReference type="EMBL" id="FOCO01000024">
    <property type="protein sequence ID" value="SEN78046.1"/>
    <property type="molecule type" value="Genomic_DNA"/>
</dbReference>
<dbReference type="Proteomes" id="UP000183002">
    <property type="component" value="Unassembled WGS sequence"/>
</dbReference>
<feature type="region of interest" description="Disordered" evidence="1">
    <location>
        <begin position="102"/>
        <end position="121"/>
    </location>
</feature>
<evidence type="ECO:0000256" key="2">
    <source>
        <dbReference type="SAM" id="Phobius"/>
    </source>
</evidence>
<name>A0A1H8JCJ1_9RHOB</name>
<evidence type="ECO:0000313" key="3">
    <source>
        <dbReference type="EMBL" id="SEN78046.1"/>
    </source>
</evidence>
<feature type="transmembrane region" description="Helical" evidence="2">
    <location>
        <begin position="130"/>
        <end position="151"/>
    </location>
</feature>
<evidence type="ECO:0000313" key="4">
    <source>
        <dbReference type="Proteomes" id="UP000183002"/>
    </source>
</evidence>
<proteinExistence type="predicted"/>
<keyword evidence="4" id="KW-1185">Reference proteome</keyword>
<accession>A0A1H8JCJ1</accession>